<dbReference type="InterPro" id="IPR035961">
    <property type="entry name" value="Rhabdovirus_nucleoprotein-like"/>
</dbReference>
<gene>
    <name evidence="7" type="primary">N_0</name>
    <name evidence="7" type="ORF">g.74190</name>
</gene>
<proteinExistence type="predicted"/>
<evidence type="ECO:0000256" key="1">
    <source>
        <dbReference type="ARBA" id="ARBA00004192"/>
    </source>
</evidence>
<dbReference type="Gene3D" id="1.10.3570.10">
    <property type="entry name" value="Rhabdovirus nucleocapsid protein like domain"/>
    <property type="match status" value="1"/>
</dbReference>
<keyword evidence="4" id="KW-1035">Host cytoplasm</keyword>
<dbReference type="AlphaFoldDB" id="A0A2S2QNT7"/>
<dbReference type="GO" id="GO:1990904">
    <property type="term" value="C:ribonucleoprotein complex"/>
    <property type="evidence" value="ECO:0007669"/>
    <property type="project" value="UniProtKB-KW"/>
</dbReference>
<dbReference type="EMBL" id="GGMS01009599">
    <property type="protein sequence ID" value="MBY78802.1"/>
    <property type="molecule type" value="Transcribed_RNA"/>
</dbReference>
<sequence>MSRFKSWYNNAEFRALIAALDMFWCKFPDSPYSKLRVCTLGSRYKDCSSISEIRHLSQISGKKVGEMLKYVFSARVRDEVEAIGRPGEEFNKEDSYFPYMREMRLSRRSPYSSTENVNLHNWISMFGALLGSERSFNARIVSENGLIHSMNLAIFAAYPFRRFVSANLVFGNEEEAEAARLMSGLDITDPDDITEINPASPLGVLKHMGECGNSVPREILALFSSYINKMGTPREKTIGMFLKRNLSN</sequence>
<dbReference type="InterPro" id="IPR000448">
    <property type="entry name" value="Rhabdo_ncapsid"/>
</dbReference>
<dbReference type="GO" id="GO:0003723">
    <property type="term" value="F:RNA binding"/>
    <property type="evidence" value="ECO:0007669"/>
    <property type="project" value="UniProtKB-KW"/>
</dbReference>
<evidence type="ECO:0000256" key="2">
    <source>
        <dbReference type="ARBA" id="ARBA00004328"/>
    </source>
</evidence>
<accession>A0A2S2QNT7</accession>
<evidence type="ECO:0000256" key="4">
    <source>
        <dbReference type="ARBA" id="ARBA00023200"/>
    </source>
</evidence>
<dbReference type="Pfam" id="PF00945">
    <property type="entry name" value="Rhabdo_ncap"/>
    <property type="match status" value="1"/>
</dbReference>
<organism evidence="7">
    <name type="scientific">Sipha flava</name>
    <name type="common">yellow sugarcane aphid</name>
    <dbReference type="NCBI Taxonomy" id="143950"/>
    <lineage>
        <taxon>Eukaryota</taxon>
        <taxon>Metazoa</taxon>
        <taxon>Ecdysozoa</taxon>
        <taxon>Arthropoda</taxon>
        <taxon>Hexapoda</taxon>
        <taxon>Insecta</taxon>
        <taxon>Pterygota</taxon>
        <taxon>Neoptera</taxon>
        <taxon>Paraneoptera</taxon>
        <taxon>Hemiptera</taxon>
        <taxon>Sternorrhyncha</taxon>
        <taxon>Aphidomorpha</taxon>
        <taxon>Aphidoidea</taxon>
        <taxon>Aphididae</taxon>
        <taxon>Sipha</taxon>
    </lineage>
</organism>
<dbReference type="GO" id="GO:0030430">
    <property type="term" value="C:host cell cytoplasm"/>
    <property type="evidence" value="ECO:0007669"/>
    <property type="project" value="UniProtKB-SubCell"/>
</dbReference>
<keyword evidence="3" id="KW-0694">RNA-binding</keyword>
<protein>
    <submittedName>
        <fullName evidence="7">Nucleoprotein</fullName>
    </submittedName>
</protein>
<keyword evidence="5" id="KW-0687">Ribonucleoprotein</keyword>
<dbReference type="SUPFAM" id="SSF140809">
    <property type="entry name" value="Rhabdovirus nucleoprotein-like"/>
    <property type="match status" value="1"/>
</dbReference>
<evidence type="ECO:0000259" key="6">
    <source>
        <dbReference type="Pfam" id="PF00945"/>
    </source>
</evidence>
<reference evidence="7" key="1">
    <citation type="submission" date="2018-04" db="EMBL/GenBank/DDBJ databases">
        <title>Transcriptome assembly of Sipha flava.</title>
        <authorList>
            <person name="Scully E.D."/>
            <person name="Geib S.M."/>
            <person name="Palmer N.A."/>
            <person name="Koch K."/>
            <person name="Bradshaw J."/>
            <person name="Heng-Moss T."/>
            <person name="Sarath G."/>
        </authorList>
    </citation>
    <scope>NUCLEOTIDE SEQUENCE</scope>
</reference>
<name>A0A2S2QNT7_9HEMI</name>
<dbReference type="InterPro" id="IPR023330">
    <property type="entry name" value="Rhabdovirus_ncapsid_N"/>
</dbReference>
<evidence type="ECO:0000313" key="7">
    <source>
        <dbReference type="EMBL" id="MBY78802.1"/>
    </source>
</evidence>
<feature type="domain" description="Rhabdovirus nucleocapsid" evidence="6">
    <location>
        <begin position="4"/>
        <end position="159"/>
    </location>
</feature>
<dbReference type="Gene3D" id="1.10.3610.10">
    <property type="entry name" value="Nucleoprotein"/>
    <property type="match status" value="1"/>
</dbReference>
<comment type="subcellular location">
    <subcellularLocation>
        <location evidence="1">Host cytoplasm</location>
    </subcellularLocation>
    <subcellularLocation>
        <location evidence="2">Virion</location>
    </subcellularLocation>
</comment>
<evidence type="ECO:0000256" key="3">
    <source>
        <dbReference type="ARBA" id="ARBA00022884"/>
    </source>
</evidence>
<evidence type="ECO:0000256" key="5">
    <source>
        <dbReference type="ARBA" id="ARBA00023274"/>
    </source>
</evidence>
<dbReference type="InterPro" id="IPR023331">
    <property type="entry name" value="Rhabdovirus_ncapsid_C"/>
</dbReference>